<organism evidence="1 2">
    <name type="scientific">Trichoplax adhaerens</name>
    <name type="common">Trichoplax reptans</name>
    <dbReference type="NCBI Taxonomy" id="10228"/>
    <lineage>
        <taxon>Eukaryota</taxon>
        <taxon>Metazoa</taxon>
        <taxon>Placozoa</taxon>
        <taxon>Uniplacotomia</taxon>
        <taxon>Trichoplacea</taxon>
        <taxon>Trichoplacidae</taxon>
        <taxon>Trichoplax</taxon>
    </lineage>
</organism>
<protein>
    <submittedName>
        <fullName evidence="1">Uncharacterized protein</fullName>
    </submittedName>
</protein>
<dbReference type="RefSeq" id="XP_002117723.1">
    <property type="nucleotide sequence ID" value="XM_002117687.1"/>
</dbReference>
<dbReference type="KEGG" id="tad:TRIADDRAFT_61747"/>
<dbReference type="AlphaFoldDB" id="B3SBV3"/>
<gene>
    <name evidence="1" type="ORF">TRIADDRAFT_61747</name>
</gene>
<dbReference type="InParanoid" id="B3SBV3"/>
<accession>B3SBV3</accession>
<dbReference type="EMBL" id="DS985266">
    <property type="protein sequence ID" value="EDV19853.1"/>
    <property type="molecule type" value="Genomic_DNA"/>
</dbReference>
<name>B3SBV3_TRIAD</name>
<dbReference type="CTD" id="6758935"/>
<evidence type="ECO:0000313" key="1">
    <source>
        <dbReference type="EMBL" id="EDV19853.1"/>
    </source>
</evidence>
<reference evidence="1 2" key="1">
    <citation type="journal article" date="2008" name="Nature">
        <title>The Trichoplax genome and the nature of placozoans.</title>
        <authorList>
            <person name="Srivastava M."/>
            <person name="Begovic E."/>
            <person name="Chapman J."/>
            <person name="Putnam N.H."/>
            <person name="Hellsten U."/>
            <person name="Kawashima T."/>
            <person name="Kuo A."/>
            <person name="Mitros T."/>
            <person name="Salamov A."/>
            <person name="Carpenter M.L."/>
            <person name="Signorovitch A.Y."/>
            <person name="Moreno M.A."/>
            <person name="Kamm K."/>
            <person name="Grimwood J."/>
            <person name="Schmutz J."/>
            <person name="Shapiro H."/>
            <person name="Grigoriev I.V."/>
            <person name="Buss L.W."/>
            <person name="Schierwater B."/>
            <person name="Dellaporta S.L."/>
            <person name="Rokhsar D.S."/>
        </authorList>
    </citation>
    <scope>NUCLEOTIDE SEQUENCE [LARGE SCALE GENOMIC DNA]</scope>
    <source>
        <strain evidence="1 2">Grell-BS-1999</strain>
    </source>
</reference>
<evidence type="ECO:0000313" key="2">
    <source>
        <dbReference type="Proteomes" id="UP000009022"/>
    </source>
</evidence>
<proteinExistence type="predicted"/>
<dbReference type="GeneID" id="6758935"/>
<dbReference type="HOGENOM" id="CLU_1350446_0_0_1"/>
<keyword evidence="2" id="KW-1185">Reference proteome</keyword>
<sequence length="203" mass="22828">MKSQSIIPNVLSINSSSSKIAQEKIHLQEISNNAQQTEPETDKKFLRQQISRGWNIQRYNLLPDIREQGRGRALSDVSLLLRHTLNNSHSTLSSNIFEDSGESFNRNYSNRSKTFSRSDDKSLLSLQNSNRTDQTLTTLTVPTISINLKEKKALPPINLEGSDNRPRFMTVLDSAPPPAAVLTMSASEIIPCTEDPRDTEEFL</sequence>
<dbReference type="Proteomes" id="UP000009022">
    <property type="component" value="Unassembled WGS sequence"/>
</dbReference>